<dbReference type="Pfam" id="PF00378">
    <property type="entry name" value="ECH_1"/>
    <property type="match status" value="1"/>
</dbReference>
<reference evidence="3" key="1">
    <citation type="journal article" date="2019" name="Int. J. Syst. Evol. Microbiol.">
        <title>The Global Catalogue of Microorganisms (GCM) 10K type strain sequencing project: providing services to taxonomists for standard genome sequencing and annotation.</title>
        <authorList>
            <consortium name="The Broad Institute Genomics Platform"/>
            <consortium name="The Broad Institute Genome Sequencing Center for Infectious Disease"/>
            <person name="Wu L."/>
            <person name="Ma J."/>
        </authorList>
    </citation>
    <scope>NUCLEOTIDE SEQUENCE [LARGE SCALE GENOMIC DNA]</scope>
    <source>
        <strain evidence="3">CCUG 39402</strain>
    </source>
</reference>
<dbReference type="Gene3D" id="3.90.226.10">
    <property type="entry name" value="2-enoyl-CoA Hydratase, Chain A, domain 1"/>
    <property type="match status" value="1"/>
</dbReference>
<gene>
    <name evidence="2" type="ORF">ACFQND_26800</name>
</gene>
<evidence type="ECO:0000256" key="1">
    <source>
        <dbReference type="ARBA" id="ARBA00005254"/>
    </source>
</evidence>
<accession>A0ABW1U7G4</accession>
<evidence type="ECO:0000313" key="2">
    <source>
        <dbReference type="EMBL" id="MFC6284852.1"/>
    </source>
</evidence>
<evidence type="ECO:0000313" key="3">
    <source>
        <dbReference type="Proteomes" id="UP001596270"/>
    </source>
</evidence>
<sequence>MSGHVATLEICRPPHNFFDYDLIAGLADAFEYLDTQADCRAIVLASRGKSFCAGADFSPETNAKHSPQLLYREALRLFRTRKPVVAAVQGAAIGGGLGLSLVGDFRVTCDEARFAANFTKLGFHPGFGLSVTLPRLIGIQQATLLMLTGRRLSGTDALAIGLADVLVEHGSVLAAAQELAVELAANAPLAVMSTRQTLRGTLADDIQLAMVREGSEQELHWRTSDFKEGVAATAQKRAARFTGS</sequence>
<organism evidence="2 3">
    <name type="scientific">Polaromonas aquatica</name>
    <dbReference type="NCBI Taxonomy" id="332657"/>
    <lineage>
        <taxon>Bacteria</taxon>
        <taxon>Pseudomonadati</taxon>
        <taxon>Pseudomonadota</taxon>
        <taxon>Betaproteobacteria</taxon>
        <taxon>Burkholderiales</taxon>
        <taxon>Comamonadaceae</taxon>
        <taxon>Polaromonas</taxon>
    </lineage>
</organism>
<proteinExistence type="inferred from homology"/>
<protein>
    <submittedName>
        <fullName evidence="2">Enoyl-CoA hydratase/isomerase family protein</fullName>
    </submittedName>
</protein>
<dbReference type="PANTHER" id="PTHR43802">
    <property type="entry name" value="ENOYL-COA HYDRATASE"/>
    <property type="match status" value="1"/>
</dbReference>
<dbReference type="EMBL" id="JBHSRS010000084">
    <property type="protein sequence ID" value="MFC6284852.1"/>
    <property type="molecule type" value="Genomic_DNA"/>
</dbReference>
<keyword evidence="3" id="KW-1185">Reference proteome</keyword>
<comment type="similarity">
    <text evidence="1">Belongs to the enoyl-CoA hydratase/isomerase family.</text>
</comment>
<comment type="caution">
    <text evidence="2">The sequence shown here is derived from an EMBL/GenBank/DDBJ whole genome shotgun (WGS) entry which is preliminary data.</text>
</comment>
<dbReference type="InterPro" id="IPR029045">
    <property type="entry name" value="ClpP/crotonase-like_dom_sf"/>
</dbReference>
<dbReference type="PANTHER" id="PTHR43802:SF1">
    <property type="entry name" value="IP11341P-RELATED"/>
    <property type="match status" value="1"/>
</dbReference>
<name>A0ABW1U7G4_9BURK</name>
<dbReference type="Proteomes" id="UP001596270">
    <property type="component" value="Unassembled WGS sequence"/>
</dbReference>
<dbReference type="CDD" id="cd06558">
    <property type="entry name" value="crotonase-like"/>
    <property type="match status" value="1"/>
</dbReference>
<dbReference type="InterPro" id="IPR001753">
    <property type="entry name" value="Enoyl-CoA_hydra/iso"/>
</dbReference>
<dbReference type="RefSeq" id="WP_371439476.1">
    <property type="nucleotide sequence ID" value="NZ_JBHSRS010000084.1"/>
</dbReference>
<dbReference type="SUPFAM" id="SSF52096">
    <property type="entry name" value="ClpP/crotonase"/>
    <property type="match status" value="1"/>
</dbReference>